<evidence type="ECO:0000313" key="1">
    <source>
        <dbReference type="EMBL" id="MBC6469964.1"/>
    </source>
</evidence>
<dbReference type="InterPro" id="IPR043129">
    <property type="entry name" value="ATPase_NBD"/>
</dbReference>
<sequence>MCPCTCNARRAGELQRILDDLPTRLRVQTRTQGLLLTGGGARLPSLHGWLTAQLAVTIHVAPDPARATIRGLARVCLTPAAVRTTVAPQVH</sequence>
<dbReference type="Gene3D" id="3.30.420.40">
    <property type="match status" value="1"/>
</dbReference>
<evidence type="ECO:0000313" key="2">
    <source>
        <dbReference type="Proteomes" id="UP000805614"/>
    </source>
</evidence>
<accession>A0ABR7LZJ0</accession>
<proteinExistence type="predicted"/>
<dbReference type="Pfam" id="PF06723">
    <property type="entry name" value="MreB_Mbl"/>
    <property type="match status" value="1"/>
</dbReference>
<dbReference type="InterPro" id="IPR056546">
    <property type="entry name" value="MreB_MamK-like"/>
</dbReference>
<name>A0ABR7LZJ0_9ACTN</name>
<reference evidence="1 2" key="1">
    <citation type="submission" date="2020-06" db="EMBL/GenBank/DDBJ databases">
        <title>Actinomadura xiongansis sp. nov., isolated from soil of Baiyangdian.</title>
        <authorList>
            <person name="Zhang X."/>
        </authorList>
    </citation>
    <scope>NUCLEOTIDE SEQUENCE [LARGE SCALE GENOMIC DNA]</scope>
    <source>
        <strain evidence="1 2">HBUM206468</strain>
    </source>
</reference>
<gene>
    <name evidence="1" type="ORF">HKK74_31395</name>
</gene>
<comment type="caution">
    <text evidence="1">The sequence shown here is derived from an EMBL/GenBank/DDBJ whole genome shotgun (WGS) entry which is preliminary data.</text>
</comment>
<dbReference type="EMBL" id="JABVEC010000034">
    <property type="protein sequence ID" value="MBC6469964.1"/>
    <property type="molecule type" value="Genomic_DNA"/>
</dbReference>
<keyword evidence="2" id="KW-1185">Reference proteome</keyword>
<dbReference type="RefSeq" id="WP_187247008.1">
    <property type="nucleotide sequence ID" value="NZ_BAAAOK010000017.1"/>
</dbReference>
<organism evidence="1 2">
    <name type="scientific">Actinomadura alba</name>
    <dbReference type="NCBI Taxonomy" id="406431"/>
    <lineage>
        <taxon>Bacteria</taxon>
        <taxon>Bacillati</taxon>
        <taxon>Actinomycetota</taxon>
        <taxon>Actinomycetes</taxon>
        <taxon>Streptosporangiales</taxon>
        <taxon>Thermomonosporaceae</taxon>
        <taxon>Actinomadura</taxon>
    </lineage>
</organism>
<dbReference type="Proteomes" id="UP000805614">
    <property type="component" value="Unassembled WGS sequence"/>
</dbReference>
<protein>
    <submittedName>
        <fullName evidence="1">Rod shape-determining protein</fullName>
    </submittedName>
</protein>
<dbReference type="SUPFAM" id="SSF53067">
    <property type="entry name" value="Actin-like ATPase domain"/>
    <property type="match status" value="1"/>
</dbReference>